<reference evidence="1" key="1">
    <citation type="submission" date="2014-09" db="EMBL/GenBank/DDBJ databases">
        <authorList>
            <person name="Magalhaes I.L.F."/>
            <person name="Oliveira U."/>
            <person name="Santos F.R."/>
            <person name="Vidigal T.H.D.A."/>
            <person name="Brescovit A.D."/>
            <person name="Santos A.J."/>
        </authorList>
    </citation>
    <scope>NUCLEOTIDE SEQUENCE</scope>
    <source>
        <tissue evidence="1">Shoot tissue taken approximately 20 cm above the soil surface</tissue>
    </source>
</reference>
<dbReference type="EMBL" id="GBRH01168068">
    <property type="protein sequence ID" value="JAE29828.1"/>
    <property type="molecule type" value="Transcribed_RNA"/>
</dbReference>
<name>A0A0A9HA81_ARUDO</name>
<dbReference type="AlphaFoldDB" id="A0A0A9HA81"/>
<reference evidence="1" key="2">
    <citation type="journal article" date="2015" name="Data Brief">
        <title>Shoot transcriptome of the giant reed, Arundo donax.</title>
        <authorList>
            <person name="Barrero R.A."/>
            <person name="Guerrero F.D."/>
            <person name="Moolhuijzen P."/>
            <person name="Goolsby J.A."/>
            <person name="Tidwell J."/>
            <person name="Bellgard S.E."/>
            <person name="Bellgard M.I."/>
        </authorList>
    </citation>
    <scope>NUCLEOTIDE SEQUENCE</scope>
    <source>
        <tissue evidence="1">Shoot tissue taken approximately 20 cm above the soil surface</tissue>
    </source>
</reference>
<evidence type="ECO:0000313" key="1">
    <source>
        <dbReference type="EMBL" id="JAE29828.1"/>
    </source>
</evidence>
<sequence>MLVDAIGFLGTQLRCACGLFRNKFGGSAEPSMPHAVGPRRSEQGLGKGLAVWGKRHVSRRKGINHG</sequence>
<accession>A0A0A9HA81</accession>
<protein>
    <submittedName>
        <fullName evidence="1">Uncharacterized protein</fullName>
    </submittedName>
</protein>
<proteinExistence type="predicted"/>
<organism evidence="1">
    <name type="scientific">Arundo donax</name>
    <name type="common">Giant reed</name>
    <name type="synonym">Donax arundinaceus</name>
    <dbReference type="NCBI Taxonomy" id="35708"/>
    <lineage>
        <taxon>Eukaryota</taxon>
        <taxon>Viridiplantae</taxon>
        <taxon>Streptophyta</taxon>
        <taxon>Embryophyta</taxon>
        <taxon>Tracheophyta</taxon>
        <taxon>Spermatophyta</taxon>
        <taxon>Magnoliopsida</taxon>
        <taxon>Liliopsida</taxon>
        <taxon>Poales</taxon>
        <taxon>Poaceae</taxon>
        <taxon>PACMAD clade</taxon>
        <taxon>Arundinoideae</taxon>
        <taxon>Arundineae</taxon>
        <taxon>Arundo</taxon>
    </lineage>
</organism>